<reference evidence="1 2" key="1">
    <citation type="submission" date="2019-06" db="EMBL/GenBank/DDBJ databases">
        <title>Whole genome sequencing of Lactobacillus johnsonii strain G2A.</title>
        <authorList>
            <person name="Conlan S."/>
            <person name="Thomas P.J."/>
            <person name="Mullikin J."/>
            <person name="Singer J."/>
            <person name="Weaver C."/>
            <person name="Segre J.A."/>
        </authorList>
    </citation>
    <scope>NUCLEOTIDE SEQUENCE [LARGE SCALE GENOMIC DNA]</scope>
    <source>
        <strain evidence="1 2">G2A</strain>
        <plasmid evidence="1 2">unnamed2</plasmid>
    </source>
</reference>
<geneLocation type="plasmid" evidence="1 2">
    <name>unnamed2</name>
</geneLocation>
<protein>
    <submittedName>
        <fullName evidence="1">Uncharacterized protein</fullName>
    </submittedName>
</protein>
<name>A0A9X7XVH5_LACJH</name>
<gene>
    <name evidence="1" type="ORF">FEE39_10210</name>
</gene>
<evidence type="ECO:0000313" key="1">
    <source>
        <dbReference type="EMBL" id="QIA88609.1"/>
    </source>
</evidence>
<proteinExistence type="predicted"/>
<dbReference type="RefSeq" id="WP_163588966.1">
    <property type="nucleotide sequence ID" value="NZ_CP040856.1"/>
</dbReference>
<sequence length="152" mass="17856">MNDFEQKLLEGFNYTKHSAKYLSFKNQVAIDEQKVLIKVANSNLLGFVSKFNHRIAYIYKLDLTHCVYLKDFQVFEGYYGTYILLNKKYWNVKTVSKPFEDMVNKVDTSWQTQVVIAKKQEKYNLQHKATALVGRMNSSTIQGSKEYHEAFM</sequence>
<dbReference type="Proteomes" id="UP000464749">
    <property type="component" value="Plasmid unnamed2"/>
</dbReference>
<accession>A0A9X7XVH5</accession>
<dbReference type="AlphaFoldDB" id="A0A9X7XVH5"/>
<dbReference type="EMBL" id="CP040856">
    <property type="protein sequence ID" value="QIA88609.1"/>
    <property type="molecule type" value="Genomic_DNA"/>
</dbReference>
<organism evidence="1 2">
    <name type="scientific">Lactobacillus johnsonii</name>
    <dbReference type="NCBI Taxonomy" id="33959"/>
    <lineage>
        <taxon>Bacteria</taxon>
        <taxon>Bacillati</taxon>
        <taxon>Bacillota</taxon>
        <taxon>Bacilli</taxon>
        <taxon>Lactobacillales</taxon>
        <taxon>Lactobacillaceae</taxon>
        <taxon>Lactobacillus</taxon>
    </lineage>
</organism>
<evidence type="ECO:0000313" key="2">
    <source>
        <dbReference type="Proteomes" id="UP000464749"/>
    </source>
</evidence>
<keyword evidence="1" id="KW-0614">Plasmid</keyword>